<evidence type="ECO:0000256" key="4">
    <source>
        <dbReference type="ARBA" id="ARBA00023180"/>
    </source>
</evidence>
<dbReference type="InterPro" id="IPR001087">
    <property type="entry name" value="GDSL"/>
</dbReference>
<name>A0A022S0N0_ERYGU</name>
<sequence length="384" mass="43024">MGNARFLFAVVIALVSVAASTVGKWIPTALPCDFQAIYNFGDSNSDTGATSAAFWPTPRPYGVNFFGRPSGRNSDGRLLIDFIAEKLGLPYLSPYLDSIGTNFRHGANFATGVSTIRRQNESIFENGISPFSLDIQTMQFLQFKSRTSELYHQARTPFNRSKLPRPKDFSRSLYTFDIGQNDLTAGFRKLTMPQLRAEIPNIVDQFAAAVIRLYQQGARAFWIHNTGPVGCLPAASMYIRTPNPDFFDKYGCVKSHNDIAVEFNKQLKSRVRLLRAELPRASLIYVDIYSAKYQLITNAKTYGFGDSMRICCGYHKRNVHVWCGQRQMINGSMVFGGARGSHARCVSWDGVHYSQAANNWVANHVLYGSYSDPPMPLSRACLKR</sequence>
<dbReference type="GO" id="GO:0016788">
    <property type="term" value="F:hydrolase activity, acting on ester bonds"/>
    <property type="evidence" value="ECO:0007669"/>
    <property type="project" value="InterPro"/>
</dbReference>
<feature type="signal peptide" evidence="5">
    <location>
        <begin position="1"/>
        <end position="19"/>
    </location>
</feature>
<dbReference type="AlphaFoldDB" id="A0A022S0N0"/>
<keyword evidence="4" id="KW-0325">Glycoprotein</keyword>
<reference evidence="6 7" key="1">
    <citation type="journal article" date="2013" name="Proc. Natl. Acad. Sci. U.S.A.">
        <title>Fine-scale variation in meiotic recombination in Mimulus inferred from population shotgun sequencing.</title>
        <authorList>
            <person name="Hellsten U."/>
            <person name="Wright K.M."/>
            <person name="Jenkins J."/>
            <person name="Shu S."/>
            <person name="Yuan Y."/>
            <person name="Wessler S.R."/>
            <person name="Schmutz J."/>
            <person name="Willis J.H."/>
            <person name="Rokhsar D.S."/>
        </authorList>
    </citation>
    <scope>NUCLEOTIDE SEQUENCE [LARGE SCALE GENOMIC DNA]</scope>
    <source>
        <strain evidence="7">cv. DUN x IM62</strain>
    </source>
</reference>
<dbReference type="PANTHER" id="PTHR22835:SF546">
    <property type="entry name" value="GDSL-LIKE LIPASE_ACYLHYDROLASE"/>
    <property type="match status" value="1"/>
</dbReference>
<evidence type="ECO:0000313" key="6">
    <source>
        <dbReference type="EMBL" id="EYU44795.1"/>
    </source>
</evidence>
<dbReference type="PhylomeDB" id="A0A022S0N0"/>
<organism evidence="6 7">
    <name type="scientific">Erythranthe guttata</name>
    <name type="common">Yellow monkey flower</name>
    <name type="synonym">Mimulus guttatus</name>
    <dbReference type="NCBI Taxonomy" id="4155"/>
    <lineage>
        <taxon>Eukaryota</taxon>
        <taxon>Viridiplantae</taxon>
        <taxon>Streptophyta</taxon>
        <taxon>Embryophyta</taxon>
        <taxon>Tracheophyta</taxon>
        <taxon>Spermatophyta</taxon>
        <taxon>Magnoliopsida</taxon>
        <taxon>eudicotyledons</taxon>
        <taxon>Gunneridae</taxon>
        <taxon>Pentapetalae</taxon>
        <taxon>asterids</taxon>
        <taxon>lamiids</taxon>
        <taxon>Lamiales</taxon>
        <taxon>Phrymaceae</taxon>
        <taxon>Erythranthe</taxon>
    </lineage>
</organism>
<protein>
    <submittedName>
        <fullName evidence="6">Uncharacterized protein</fullName>
    </submittedName>
</protein>
<proteinExistence type="inferred from homology"/>
<dbReference type="Proteomes" id="UP000030748">
    <property type="component" value="Unassembled WGS sequence"/>
</dbReference>
<evidence type="ECO:0000256" key="1">
    <source>
        <dbReference type="ARBA" id="ARBA00008668"/>
    </source>
</evidence>
<dbReference type="STRING" id="4155.A0A022S0N0"/>
<comment type="similarity">
    <text evidence="1">Belongs to the 'GDSL' lipolytic enzyme family.</text>
</comment>
<keyword evidence="3" id="KW-0378">Hydrolase</keyword>
<gene>
    <name evidence="6" type="ORF">MIMGU_mgv1a008122mg</name>
</gene>
<dbReference type="Pfam" id="PF00657">
    <property type="entry name" value="Lipase_GDSL"/>
    <property type="match status" value="1"/>
</dbReference>
<dbReference type="EMBL" id="KI630210">
    <property type="protein sequence ID" value="EYU44795.1"/>
    <property type="molecule type" value="Genomic_DNA"/>
</dbReference>
<dbReference type="CDD" id="cd01837">
    <property type="entry name" value="SGNH_plant_lipase_like"/>
    <property type="match status" value="1"/>
</dbReference>
<dbReference type="PANTHER" id="PTHR22835">
    <property type="entry name" value="ZINC FINGER FYVE DOMAIN CONTAINING PROTEIN"/>
    <property type="match status" value="1"/>
</dbReference>
<evidence type="ECO:0000256" key="3">
    <source>
        <dbReference type="ARBA" id="ARBA00022801"/>
    </source>
</evidence>
<evidence type="ECO:0000256" key="5">
    <source>
        <dbReference type="SAM" id="SignalP"/>
    </source>
</evidence>
<dbReference type="InterPro" id="IPR035669">
    <property type="entry name" value="SGNH_plant_lipase-like"/>
</dbReference>
<keyword evidence="7" id="KW-1185">Reference proteome</keyword>
<dbReference type="eggNOG" id="ENOG502QRBK">
    <property type="taxonomic scope" value="Eukaryota"/>
</dbReference>
<evidence type="ECO:0000313" key="7">
    <source>
        <dbReference type="Proteomes" id="UP000030748"/>
    </source>
</evidence>
<accession>A0A022S0N0</accession>
<feature type="chain" id="PRO_5001508039" evidence="5">
    <location>
        <begin position="20"/>
        <end position="384"/>
    </location>
</feature>
<dbReference type="InterPro" id="IPR036514">
    <property type="entry name" value="SGNH_hydro_sf"/>
</dbReference>
<keyword evidence="2 5" id="KW-0732">Signal</keyword>
<dbReference type="Gene3D" id="3.40.50.1110">
    <property type="entry name" value="SGNH hydrolase"/>
    <property type="match status" value="1"/>
</dbReference>
<evidence type="ECO:0000256" key="2">
    <source>
        <dbReference type="ARBA" id="ARBA00022729"/>
    </source>
</evidence>